<dbReference type="AlphaFoldDB" id="A0A507QTT2"/>
<dbReference type="PROSITE" id="PS50850">
    <property type="entry name" value="MFS"/>
    <property type="match status" value="1"/>
</dbReference>
<dbReference type="Gene3D" id="1.20.1250.20">
    <property type="entry name" value="MFS general substrate transporter like domains"/>
    <property type="match status" value="1"/>
</dbReference>
<dbReference type="InterPro" id="IPR005828">
    <property type="entry name" value="MFS_sugar_transport-like"/>
</dbReference>
<comment type="similarity">
    <text evidence="2 7">Belongs to the major facilitator superfamily. Sugar transporter (TC 2.A.1.1) family.</text>
</comment>
<evidence type="ECO:0000256" key="2">
    <source>
        <dbReference type="ARBA" id="ARBA00010992"/>
    </source>
</evidence>
<dbReference type="PROSITE" id="PS00217">
    <property type="entry name" value="SUGAR_TRANSPORT_2"/>
    <property type="match status" value="1"/>
</dbReference>
<feature type="transmembrane region" description="Helical" evidence="8">
    <location>
        <begin position="434"/>
        <end position="453"/>
    </location>
</feature>
<dbReference type="InterPro" id="IPR020846">
    <property type="entry name" value="MFS_dom"/>
</dbReference>
<dbReference type="PANTHER" id="PTHR48022">
    <property type="entry name" value="PLASTIDIC GLUCOSE TRANSPORTER 4"/>
    <property type="match status" value="1"/>
</dbReference>
<dbReference type="InterPro" id="IPR050360">
    <property type="entry name" value="MFS_Sugar_Transporters"/>
</dbReference>
<dbReference type="GO" id="GO:0005351">
    <property type="term" value="F:carbohydrate:proton symporter activity"/>
    <property type="evidence" value="ECO:0007669"/>
    <property type="project" value="TreeGrafter"/>
</dbReference>
<dbReference type="SUPFAM" id="SSF103473">
    <property type="entry name" value="MFS general substrate transporter"/>
    <property type="match status" value="1"/>
</dbReference>
<evidence type="ECO:0000256" key="6">
    <source>
        <dbReference type="ARBA" id="ARBA00023136"/>
    </source>
</evidence>
<evidence type="ECO:0000256" key="3">
    <source>
        <dbReference type="ARBA" id="ARBA00022448"/>
    </source>
</evidence>
<evidence type="ECO:0000256" key="7">
    <source>
        <dbReference type="RuleBase" id="RU003346"/>
    </source>
</evidence>
<gene>
    <name evidence="10" type="ORF">MPDQ_000422</name>
</gene>
<organism evidence="10 11">
    <name type="scientific">Monascus purpureus</name>
    <name type="common">Red mold</name>
    <name type="synonym">Monascus anka</name>
    <dbReference type="NCBI Taxonomy" id="5098"/>
    <lineage>
        <taxon>Eukaryota</taxon>
        <taxon>Fungi</taxon>
        <taxon>Dikarya</taxon>
        <taxon>Ascomycota</taxon>
        <taxon>Pezizomycotina</taxon>
        <taxon>Eurotiomycetes</taxon>
        <taxon>Eurotiomycetidae</taxon>
        <taxon>Eurotiales</taxon>
        <taxon>Aspergillaceae</taxon>
        <taxon>Monascus</taxon>
    </lineage>
</organism>
<dbReference type="Proteomes" id="UP000319663">
    <property type="component" value="Unassembled WGS sequence"/>
</dbReference>
<comment type="caution">
    <text evidence="10">The sequence shown here is derived from an EMBL/GenBank/DDBJ whole genome shotgun (WGS) entry which is preliminary data.</text>
</comment>
<keyword evidence="5 8" id="KW-1133">Transmembrane helix</keyword>
<protein>
    <recommendedName>
        <fullName evidence="9">Major facilitator superfamily (MFS) profile domain-containing protein</fullName>
    </recommendedName>
</protein>
<keyword evidence="4 8" id="KW-0812">Transmembrane</keyword>
<evidence type="ECO:0000256" key="8">
    <source>
        <dbReference type="SAM" id="Phobius"/>
    </source>
</evidence>
<comment type="subcellular location">
    <subcellularLocation>
        <location evidence="1">Membrane</location>
        <topology evidence="1">Multi-pass membrane protein</topology>
    </subcellularLocation>
</comment>
<keyword evidence="6 8" id="KW-0472">Membrane</keyword>
<dbReference type="FunFam" id="1.20.1250.20:FF:000090">
    <property type="entry name" value="MFS sugar transporter, putative"/>
    <property type="match status" value="1"/>
</dbReference>
<evidence type="ECO:0000313" key="10">
    <source>
        <dbReference type="EMBL" id="TQB70454.1"/>
    </source>
</evidence>
<proteinExistence type="inferred from homology"/>
<accession>A0A507QTT2</accession>
<keyword evidence="3 7" id="KW-0813">Transport</keyword>
<feature type="transmembrane region" description="Helical" evidence="8">
    <location>
        <begin position="336"/>
        <end position="358"/>
    </location>
</feature>
<dbReference type="Pfam" id="PF00083">
    <property type="entry name" value="Sugar_tr"/>
    <property type="match status" value="1"/>
</dbReference>
<feature type="domain" description="Major facilitator superfamily (MFS) profile" evidence="9">
    <location>
        <begin position="52"/>
        <end position="528"/>
    </location>
</feature>
<reference evidence="10 11" key="1">
    <citation type="submission" date="2019-06" db="EMBL/GenBank/DDBJ databases">
        <title>Wine fermentation using esterase from Monascus purpureus.</title>
        <authorList>
            <person name="Geng C."/>
            <person name="Zhang Y."/>
        </authorList>
    </citation>
    <scope>NUCLEOTIDE SEQUENCE [LARGE SCALE GENOMIC DNA]</scope>
    <source>
        <strain evidence="10">HQ1</strain>
    </source>
</reference>
<dbReference type="InterPro" id="IPR003663">
    <property type="entry name" value="Sugar/inositol_transpt"/>
</dbReference>
<evidence type="ECO:0000259" key="9">
    <source>
        <dbReference type="PROSITE" id="PS50850"/>
    </source>
</evidence>
<feature type="transmembrane region" description="Helical" evidence="8">
    <location>
        <begin position="247"/>
        <end position="270"/>
    </location>
</feature>
<feature type="transmembrane region" description="Helical" evidence="8">
    <location>
        <begin position="474"/>
        <end position="493"/>
    </location>
</feature>
<feature type="transmembrane region" description="Helical" evidence="8">
    <location>
        <begin position="181"/>
        <end position="205"/>
    </location>
</feature>
<keyword evidence="11" id="KW-1185">Reference proteome</keyword>
<evidence type="ECO:0000313" key="11">
    <source>
        <dbReference type="Proteomes" id="UP000319663"/>
    </source>
</evidence>
<dbReference type="GO" id="GO:0016020">
    <property type="term" value="C:membrane"/>
    <property type="evidence" value="ECO:0007669"/>
    <property type="project" value="UniProtKB-SubCell"/>
</dbReference>
<name>A0A507QTT2_MONPU</name>
<dbReference type="EMBL" id="VIFY01000107">
    <property type="protein sequence ID" value="TQB70454.1"/>
    <property type="molecule type" value="Genomic_DNA"/>
</dbReference>
<dbReference type="PRINTS" id="PR00171">
    <property type="entry name" value="SUGRTRNSPORT"/>
</dbReference>
<dbReference type="InterPro" id="IPR036259">
    <property type="entry name" value="MFS_trans_sf"/>
</dbReference>
<feature type="transmembrane region" description="Helical" evidence="8">
    <location>
        <begin position="403"/>
        <end position="422"/>
    </location>
</feature>
<dbReference type="NCBIfam" id="TIGR00879">
    <property type="entry name" value="SP"/>
    <property type="match status" value="1"/>
</dbReference>
<evidence type="ECO:0000256" key="5">
    <source>
        <dbReference type="ARBA" id="ARBA00022989"/>
    </source>
</evidence>
<feature type="transmembrane region" description="Helical" evidence="8">
    <location>
        <begin position="217"/>
        <end position="235"/>
    </location>
</feature>
<dbReference type="InterPro" id="IPR005829">
    <property type="entry name" value="Sugar_transporter_CS"/>
</dbReference>
<evidence type="ECO:0000256" key="4">
    <source>
        <dbReference type="ARBA" id="ARBA00022692"/>
    </source>
</evidence>
<dbReference type="PANTHER" id="PTHR48022:SF25">
    <property type="entry name" value="QUINATE TRANSPORTER, PUTATIVE (AFU_ORTHOLOGUE AFUA_5G12950)-RELATED"/>
    <property type="match status" value="1"/>
</dbReference>
<evidence type="ECO:0000256" key="1">
    <source>
        <dbReference type="ARBA" id="ARBA00004141"/>
    </source>
</evidence>
<feature type="transmembrane region" description="Helical" evidence="8">
    <location>
        <begin position="130"/>
        <end position="150"/>
    </location>
</feature>
<feature type="transmembrane region" description="Helical" evidence="8">
    <location>
        <begin position="505"/>
        <end position="524"/>
    </location>
</feature>
<feature type="transmembrane region" description="Helical" evidence="8">
    <location>
        <begin position="373"/>
        <end position="391"/>
    </location>
</feature>
<dbReference type="STRING" id="5098.A0A507QTT2"/>
<sequence>MEVSESNPAVEGQLIDIRSANLASEAAQVGEAKVISDNEEEIGSFFNHCDWESIEGFLPVLLTSHDTIPVCDGAICRRPGATELASSKPEMASLGWRLDNPNSPCGVLTLKAFKRDFRYGSKDETRVSSIAVGIQQAGAFVGCFAIWPLTNRLGRRIAMMICAFIFCIGVVIQVINTHSTSSFYVGRVVAGVGLGGSTTIIPIYISEMSPKEIRGRLGSCYQLAYTIGILISYWIDYGAKYMSVYPGQWQLPISLQLVPAFIMGAGMLTLKESVRWLLLRHDEDKAWESLVWARASDSEEVAQELAEMKQGVEDERCARAGLRPQELLEWPNMHRLLLGFGIFLAQQSTGSTALAYFGPQFFALLVGKGNDNLLLTGIFGAIKVIACFIFVTLISERFGRRPLLLGGALFMSACMITTAAVVKDCPPPGDKTVTSAGIATVALIYLDIIAYNLSWGPLPWPCASEIFPTRTREMGVAVAVGAQWLFNFVWSFSTPYMMSGIGWGTFLLFELLDVVNAVFVWICVKETAGKTLEEINTFFEPVSVSVFPVSSCDAGRGDEWKLPQGDVRERDGFIYTGEAGNVGK</sequence>
<feature type="transmembrane region" description="Helical" evidence="8">
    <location>
        <begin position="157"/>
        <end position="175"/>
    </location>
</feature>